<keyword evidence="1" id="KW-0812">Transmembrane</keyword>
<dbReference type="RefSeq" id="WP_190999889.1">
    <property type="nucleotide sequence ID" value="NZ_JACXSI010000069.1"/>
</dbReference>
<accession>A0A927CZ42</accession>
<keyword evidence="1" id="KW-0472">Membrane</keyword>
<organism evidence="2 3">
    <name type="scientific">Peribacillus faecalis</name>
    <dbReference type="NCBI Taxonomy" id="2772559"/>
    <lineage>
        <taxon>Bacteria</taxon>
        <taxon>Bacillati</taxon>
        <taxon>Bacillota</taxon>
        <taxon>Bacilli</taxon>
        <taxon>Bacillales</taxon>
        <taxon>Bacillaceae</taxon>
        <taxon>Peribacillus</taxon>
    </lineage>
</organism>
<keyword evidence="3" id="KW-1185">Reference proteome</keyword>
<sequence length="236" mass="26850">MNESMREIDRVESALKSLPKIYDQRSDQAVFLRLNEAMDSQTKKQNQFRYILVSAVTIMIFTLLTSVIFLENRFDVKQSTVSQKDEMKVQETALRDKDYTDSNYTVSSQNKVSKLPLHDELFGSVTKYADISAALNSIRQVEASSGDPVPYIASTDSVQFEKIEEHNGQLLLTFTDDTVLENNRQYEMLISEILVTAEDFDFQTVRFQNSDVDVVGSYDLKGAIAVPDTPERDISE</sequence>
<protein>
    <recommendedName>
        <fullName evidence="4">GerMN domain-containing protein</fullName>
    </recommendedName>
</protein>
<dbReference type="AlphaFoldDB" id="A0A927CZ42"/>
<gene>
    <name evidence="2" type="ORF">IEO70_18675</name>
</gene>
<feature type="transmembrane region" description="Helical" evidence="1">
    <location>
        <begin position="50"/>
        <end position="70"/>
    </location>
</feature>
<comment type="caution">
    <text evidence="2">The sequence shown here is derived from an EMBL/GenBank/DDBJ whole genome shotgun (WGS) entry which is preliminary data.</text>
</comment>
<reference evidence="2" key="1">
    <citation type="submission" date="2020-09" db="EMBL/GenBank/DDBJ databases">
        <title>Bacillus faecalis sp. nov., a moderately halophilic bacterium isolated from cow faeces.</title>
        <authorList>
            <person name="Jiang L."/>
            <person name="Lee J."/>
        </authorList>
    </citation>
    <scope>NUCLEOTIDE SEQUENCE</scope>
    <source>
        <strain evidence="2">AGMB 02131</strain>
    </source>
</reference>
<dbReference type="Proteomes" id="UP000602076">
    <property type="component" value="Unassembled WGS sequence"/>
</dbReference>
<dbReference type="EMBL" id="JACXSI010000069">
    <property type="protein sequence ID" value="MBD3110353.1"/>
    <property type="molecule type" value="Genomic_DNA"/>
</dbReference>
<evidence type="ECO:0000313" key="3">
    <source>
        <dbReference type="Proteomes" id="UP000602076"/>
    </source>
</evidence>
<keyword evidence="1" id="KW-1133">Transmembrane helix</keyword>
<evidence type="ECO:0000313" key="2">
    <source>
        <dbReference type="EMBL" id="MBD3110353.1"/>
    </source>
</evidence>
<evidence type="ECO:0008006" key="4">
    <source>
        <dbReference type="Google" id="ProtNLM"/>
    </source>
</evidence>
<evidence type="ECO:0000256" key="1">
    <source>
        <dbReference type="SAM" id="Phobius"/>
    </source>
</evidence>
<name>A0A927CZ42_9BACI</name>
<proteinExistence type="predicted"/>